<reference evidence="4" key="1">
    <citation type="journal article" date="2018" name="Environ. Microbiol.">
        <title>Sporulation capability and amylosome conservation among diverse human colonic and rumen isolates of the keystone starch-degrader Ruminococcus bromii.</title>
        <authorList>
            <person name="Mukhopadhya I."/>
            <person name="Morais S."/>
            <person name="Laverde-Gomez J."/>
            <person name="Sheridan P.O."/>
            <person name="Walker A.W."/>
            <person name="Kelly W."/>
            <person name="Klieve A.V."/>
            <person name="Ouwerkerk D."/>
            <person name="Duncan S.H."/>
            <person name="Louis P."/>
            <person name="Koropatkin N."/>
            <person name="Cockburn D."/>
            <person name="Kibler R."/>
            <person name="Cooper P.J."/>
            <person name="Sandoval C."/>
            <person name="Crost E."/>
            <person name="Juge N."/>
            <person name="Bayer E.A."/>
            <person name="Flint H.J."/>
        </authorList>
    </citation>
    <scope>NUCLEOTIDE SEQUENCE [LARGE SCALE GENOMIC DNA]</scope>
    <source>
        <strain evidence="4">ATCC 27255</strain>
    </source>
</reference>
<keyword evidence="2" id="KW-0472">Membrane</keyword>
<feature type="chain" id="PRO_5014909875" evidence="3">
    <location>
        <begin position="33"/>
        <end position="173"/>
    </location>
</feature>
<keyword evidence="3" id="KW-0732">Signal</keyword>
<evidence type="ECO:0000313" key="5">
    <source>
        <dbReference type="Proteomes" id="UP000233425"/>
    </source>
</evidence>
<feature type="region of interest" description="Disordered" evidence="1">
    <location>
        <begin position="65"/>
        <end position="100"/>
    </location>
</feature>
<accession>A0A2N0UIW7</accession>
<keyword evidence="2" id="KW-0812">Transmembrane</keyword>
<organism evidence="4 5">
    <name type="scientific">Ruminococcus bromii</name>
    <dbReference type="NCBI Taxonomy" id="40518"/>
    <lineage>
        <taxon>Bacteria</taxon>
        <taxon>Bacillati</taxon>
        <taxon>Bacillota</taxon>
        <taxon>Clostridia</taxon>
        <taxon>Eubacteriales</taxon>
        <taxon>Oscillospiraceae</taxon>
        <taxon>Ruminococcus</taxon>
    </lineage>
</organism>
<keyword evidence="2" id="KW-1133">Transmembrane helix</keyword>
<keyword evidence="5" id="KW-1185">Reference proteome</keyword>
<dbReference type="AlphaFoldDB" id="A0A2N0UIW7"/>
<dbReference type="EMBL" id="NNSR01000073">
    <property type="protein sequence ID" value="PKD26922.1"/>
    <property type="molecule type" value="Genomic_DNA"/>
</dbReference>
<evidence type="ECO:0000313" key="4">
    <source>
        <dbReference type="EMBL" id="PKD26922.1"/>
    </source>
</evidence>
<proteinExistence type="predicted"/>
<gene>
    <name evidence="4" type="ORF">RBATCC27255_01787</name>
</gene>
<sequence length="173" mass="19237">MKSDFKKIFRKRILPTLLAVLALSVCSITAFAVGEDDPQVPDSQSEPVVTEYVPDETEPQYTEPVYTEPVYTEAPTTEYVAPETEEPTTEYVQPETTEAPVQEETQYQNQYVETQAPDSTEFQAPTIAKTVSEKKYSTSYTAGIVSWICVGLGIVVIAVVMISTKVGARKRIR</sequence>
<dbReference type="RefSeq" id="WP_101029706.1">
    <property type="nucleotide sequence ID" value="NZ_CABMMZ010000073.1"/>
</dbReference>
<evidence type="ECO:0000256" key="3">
    <source>
        <dbReference type="SAM" id="SignalP"/>
    </source>
</evidence>
<name>A0A2N0UIW7_9FIRM</name>
<dbReference type="Proteomes" id="UP000233425">
    <property type="component" value="Unassembled WGS sequence"/>
</dbReference>
<protein>
    <submittedName>
        <fullName evidence="4">Uncharacterized protein</fullName>
    </submittedName>
</protein>
<feature type="transmembrane region" description="Helical" evidence="2">
    <location>
        <begin position="144"/>
        <end position="163"/>
    </location>
</feature>
<comment type="caution">
    <text evidence="4">The sequence shown here is derived from an EMBL/GenBank/DDBJ whole genome shotgun (WGS) entry which is preliminary data.</text>
</comment>
<evidence type="ECO:0000256" key="1">
    <source>
        <dbReference type="SAM" id="MobiDB-lite"/>
    </source>
</evidence>
<evidence type="ECO:0000256" key="2">
    <source>
        <dbReference type="SAM" id="Phobius"/>
    </source>
</evidence>
<feature type="signal peptide" evidence="3">
    <location>
        <begin position="1"/>
        <end position="32"/>
    </location>
</feature>